<keyword evidence="2" id="KW-1015">Disulfide bond</keyword>
<dbReference type="PANTHER" id="PTHR35357:SF8">
    <property type="entry name" value="OS01G0111000 PROTEIN"/>
    <property type="match status" value="1"/>
</dbReference>
<evidence type="ECO:0000256" key="4">
    <source>
        <dbReference type="SAM" id="SignalP"/>
    </source>
</evidence>
<sequence length="179" mass="19113">NSSPSSSTVKTTMATKGSLLSLLSCLLLATLACATIEEVCKKAADNFSIVDYEFCVSSLEAAPGGTTADKKGLAVIVANLSLAMAKDTLDKINEMIKSASEETKGPLQLCQEDYNTVIEQLKAAATDAEQGNYDDAHKEFLMDESSMEQCKNVLEVYNANNELYQLSYIGASITSTGLN</sequence>
<protein>
    <submittedName>
        <fullName evidence="6">Putative invertase inhibitor</fullName>
    </submittedName>
</protein>
<accession>A0A1D1Z164</accession>
<dbReference type="GO" id="GO:0046910">
    <property type="term" value="F:pectinesterase inhibitor activity"/>
    <property type="evidence" value="ECO:0007669"/>
    <property type="project" value="InterPro"/>
</dbReference>
<dbReference type="InterPro" id="IPR035513">
    <property type="entry name" value="Invertase/methylesterase_inhib"/>
</dbReference>
<reference evidence="6" key="1">
    <citation type="submission" date="2015-07" db="EMBL/GenBank/DDBJ databases">
        <title>Transcriptome Assembly of Anthurium amnicola.</title>
        <authorList>
            <person name="Suzuki J."/>
        </authorList>
    </citation>
    <scope>NUCLEOTIDE SEQUENCE</scope>
</reference>
<proteinExistence type="inferred from homology"/>
<dbReference type="PANTHER" id="PTHR35357">
    <property type="entry name" value="OS02G0537100 PROTEIN"/>
    <property type="match status" value="1"/>
</dbReference>
<organism evidence="6">
    <name type="scientific">Anthurium amnicola</name>
    <dbReference type="NCBI Taxonomy" id="1678845"/>
    <lineage>
        <taxon>Eukaryota</taxon>
        <taxon>Viridiplantae</taxon>
        <taxon>Streptophyta</taxon>
        <taxon>Embryophyta</taxon>
        <taxon>Tracheophyta</taxon>
        <taxon>Spermatophyta</taxon>
        <taxon>Magnoliopsida</taxon>
        <taxon>Liliopsida</taxon>
        <taxon>Araceae</taxon>
        <taxon>Pothoideae</taxon>
        <taxon>Potheae</taxon>
        <taxon>Anthurium</taxon>
    </lineage>
</organism>
<dbReference type="SMART" id="SM00856">
    <property type="entry name" value="PMEI"/>
    <property type="match status" value="1"/>
</dbReference>
<dbReference type="InterPro" id="IPR006501">
    <property type="entry name" value="Pectinesterase_inhib_dom"/>
</dbReference>
<dbReference type="Gene3D" id="1.20.140.40">
    <property type="entry name" value="Invertase/pectin methylesterase inhibitor family protein"/>
    <property type="match status" value="1"/>
</dbReference>
<dbReference type="Pfam" id="PF04043">
    <property type="entry name" value="PMEI"/>
    <property type="match status" value="1"/>
</dbReference>
<keyword evidence="1 4" id="KW-0732">Signal</keyword>
<dbReference type="EMBL" id="GDJX01007281">
    <property type="protein sequence ID" value="JAT60655.1"/>
    <property type="molecule type" value="Transcribed_RNA"/>
</dbReference>
<feature type="domain" description="Pectinesterase inhibitor" evidence="5">
    <location>
        <begin position="31"/>
        <end position="173"/>
    </location>
</feature>
<name>A0A1D1Z164_9ARAE</name>
<comment type="similarity">
    <text evidence="3">Belongs to the PMEI family.</text>
</comment>
<dbReference type="NCBIfam" id="TIGR01614">
    <property type="entry name" value="PME_inhib"/>
    <property type="match status" value="1"/>
</dbReference>
<dbReference type="InterPro" id="IPR034086">
    <property type="entry name" value="PMEI_plant"/>
</dbReference>
<evidence type="ECO:0000256" key="2">
    <source>
        <dbReference type="ARBA" id="ARBA00023157"/>
    </source>
</evidence>
<evidence type="ECO:0000259" key="5">
    <source>
        <dbReference type="SMART" id="SM00856"/>
    </source>
</evidence>
<dbReference type="AlphaFoldDB" id="A0A1D1Z164"/>
<evidence type="ECO:0000313" key="6">
    <source>
        <dbReference type="EMBL" id="JAT60655.1"/>
    </source>
</evidence>
<gene>
    <name evidence="6" type="primary">PLA1_6</name>
    <name evidence="6" type="ORF">g.28537</name>
</gene>
<feature type="chain" id="PRO_5008900646" evidence="4">
    <location>
        <begin position="35"/>
        <end position="179"/>
    </location>
</feature>
<evidence type="ECO:0000256" key="1">
    <source>
        <dbReference type="ARBA" id="ARBA00022729"/>
    </source>
</evidence>
<feature type="non-terminal residue" evidence="6">
    <location>
        <position position="1"/>
    </location>
</feature>
<feature type="signal peptide" evidence="4">
    <location>
        <begin position="1"/>
        <end position="34"/>
    </location>
</feature>
<evidence type="ECO:0000256" key="3">
    <source>
        <dbReference type="ARBA" id="ARBA00038471"/>
    </source>
</evidence>
<dbReference type="SUPFAM" id="SSF101148">
    <property type="entry name" value="Plant invertase/pectin methylesterase inhibitor"/>
    <property type="match status" value="1"/>
</dbReference>
<dbReference type="CDD" id="cd15797">
    <property type="entry name" value="PMEI"/>
    <property type="match status" value="1"/>
</dbReference>